<dbReference type="SUPFAM" id="SSF100950">
    <property type="entry name" value="NagB/RpiA/CoA transferase-like"/>
    <property type="match status" value="1"/>
</dbReference>
<comment type="caution">
    <text evidence="6">The sequence shown here is derived from an EMBL/GenBank/DDBJ whole genome shotgun (WGS) entry which is preliminary data.</text>
</comment>
<feature type="active site" description="Proton acceptor; for ring-opening step" evidence="4">
    <location>
        <position position="137"/>
    </location>
</feature>
<dbReference type="AlphaFoldDB" id="A0A1F5S203"/>
<evidence type="ECO:0000256" key="3">
    <source>
        <dbReference type="ARBA" id="ARBA00023277"/>
    </source>
</evidence>
<dbReference type="GO" id="GO:0019262">
    <property type="term" value="P:N-acetylneuraminate catabolic process"/>
    <property type="evidence" value="ECO:0007669"/>
    <property type="project" value="UniProtKB-UniRule"/>
</dbReference>
<dbReference type="InterPro" id="IPR006148">
    <property type="entry name" value="Glc/Gal-6P_isomerase"/>
</dbReference>
<organism evidence="6 7">
    <name type="scientific">Candidatus Falkowbacteria bacterium RIFOXYA2_FULL_38_12</name>
    <dbReference type="NCBI Taxonomy" id="1797993"/>
    <lineage>
        <taxon>Bacteria</taxon>
        <taxon>Candidatus Falkowiibacteriota</taxon>
    </lineage>
</organism>
<evidence type="ECO:0000313" key="7">
    <source>
        <dbReference type="Proteomes" id="UP000177407"/>
    </source>
</evidence>
<dbReference type="GO" id="GO:0004342">
    <property type="term" value="F:glucosamine-6-phosphate deaminase activity"/>
    <property type="evidence" value="ECO:0007669"/>
    <property type="project" value="UniProtKB-UniRule"/>
</dbReference>
<dbReference type="GO" id="GO:0006046">
    <property type="term" value="P:N-acetylglucosamine catabolic process"/>
    <property type="evidence" value="ECO:0007669"/>
    <property type="project" value="UniProtKB-UniRule"/>
</dbReference>
<comment type="similarity">
    <text evidence="4">Belongs to the glucosamine/galactosamine-6-phosphate isomerase family. NagB subfamily.</text>
</comment>
<evidence type="ECO:0000256" key="1">
    <source>
        <dbReference type="ARBA" id="ARBA00000644"/>
    </source>
</evidence>
<keyword evidence="3 4" id="KW-0119">Carbohydrate metabolism</keyword>
<comment type="catalytic activity">
    <reaction evidence="1 4">
        <text>alpha-D-glucosamine 6-phosphate + H2O = beta-D-fructose 6-phosphate + NH4(+)</text>
        <dbReference type="Rhea" id="RHEA:12172"/>
        <dbReference type="ChEBI" id="CHEBI:15377"/>
        <dbReference type="ChEBI" id="CHEBI:28938"/>
        <dbReference type="ChEBI" id="CHEBI:57634"/>
        <dbReference type="ChEBI" id="CHEBI:75989"/>
        <dbReference type="EC" id="3.5.99.6"/>
    </reaction>
</comment>
<feature type="domain" description="Glucosamine/galactosamine-6-phosphate isomerase" evidence="5">
    <location>
        <begin position="10"/>
        <end position="228"/>
    </location>
</feature>
<dbReference type="CDD" id="cd01399">
    <property type="entry name" value="GlcN6P_deaminase"/>
    <property type="match status" value="1"/>
</dbReference>
<dbReference type="Proteomes" id="UP000177407">
    <property type="component" value="Unassembled WGS sequence"/>
</dbReference>
<dbReference type="GO" id="GO:0005737">
    <property type="term" value="C:cytoplasm"/>
    <property type="evidence" value="ECO:0007669"/>
    <property type="project" value="TreeGrafter"/>
</dbReference>
<feature type="active site" description="For ring-opening step" evidence="4">
    <location>
        <position position="135"/>
    </location>
</feature>
<evidence type="ECO:0000256" key="4">
    <source>
        <dbReference type="HAMAP-Rule" id="MF_01241"/>
    </source>
</evidence>
<proteinExistence type="inferred from homology"/>
<dbReference type="InterPro" id="IPR004547">
    <property type="entry name" value="Glucosamine6P_isomerase"/>
</dbReference>
<sequence length="241" mass="27207">MEIIIVENYKELSQKAAEIFLNQLNIKLNSVFGLSTGSTPVGLYNKVVELYKKGGYDFSFVKTFNLDEYYLISSENKNSYHFFMNDVLFNHINVDKKNIFIPDGEVKDCDAFCDWYEKEISNNPIDLQILGIGENGHIGFNEPGSSLDSKTRLVDLSPETIKINSRFFDDKNNIPRQAITMGIDTILKAKNILFLASGAKKAKAVYDMIYGNISLDCPASALQRHKKVLVILDKDAAELLK</sequence>
<dbReference type="InterPro" id="IPR037171">
    <property type="entry name" value="NagB/RpiA_transferase-like"/>
</dbReference>
<name>A0A1F5S203_9BACT</name>
<dbReference type="EMBL" id="MFGA01000020">
    <property type="protein sequence ID" value="OGF20720.1"/>
    <property type="molecule type" value="Genomic_DNA"/>
</dbReference>
<evidence type="ECO:0000256" key="2">
    <source>
        <dbReference type="ARBA" id="ARBA00022801"/>
    </source>
</evidence>
<reference evidence="6 7" key="1">
    <citation type="journal article" date="2016" name="Nat. Commun.">
        <title>Thousands of microbial genomes shed light on interconnected biogeochemical processes in an aquifer system.</title>
        <authorList>
            <person name="Anantharaman K."/>
            <person name="Brown C.T."/>
            <person name="Hug L.A."/>
            <person name="Sharon I."/>
            <person name="Castelle C.J."/>
            <person name="Probst A.J."/>
            <person name="Thomas B.C."/>
            <person name="Singh A."/>
            <person name="Wilkins M.J."/>
            <person name="Karaoz U."/>
            <person name="Brodie E.L."/>
            <person name="Williams K.H."/>
            <person name="Hubbard S.S."/>
            <person name="Banfield J.F."/>
        </authorList>
    </citation>
    <scope>NUCLEOTIDE SEQUENCE [LARGE SCALE GENOMIC DNA]</scope>
</reference>
<dbReference type="EC" id="3.5.99.6" evidence="4"/>
<comment type="caution">
    <text evidence="4">Lacks conserved residue(s) required for the propagation of feature annotation.</text>
</comment>
<dbReference type="UniPathway" id="UPA00629">
    <property type="reaction ID" value="UER00684"/>
</dbReference>
<dbReference type="NCBIfam" id="TIGR00502">
    <property type="entry name" value="nagB"/>
    <property type="match status" value="1"/>
</dbReference>
<comment type="function">
    <text evidence="4">Catalyzes the reversible isomerization-deamination of glucosamine 6-phosphate (GlcN6P) to form fructose 6-phosphate (Fru6P) and ammonium ion.</text>
</comment>
<dbReference type="PANTHER" id="PTHR11280">
    <property type="entry name" value="GLUCOSAMINE-6-PHOSPHATE ISOMERASE"/>
    <property type="match status" value="1"/>
</dbReference>
<accession>A0A1F5S203</accession>
<keyword evidence="2 4" id="KW-0378">Hydrolase</keyword>
<evidence type="ECO:0000259" key="5">
    <source>
        <dbReference type="Pfam" id="PF01182"/>
    </source>
</evidence>
<gene>
    <name evidence="4" type="primary">nagB</name>
    <name evidence="6" type="ORF">A2257_03015</name>
</gene>
<dbReference type="GO" id="GO:0005975">
    <property type="term" value="P:carbohydrate metabolic process"/>
    <property type="evidence" value="ECO:0007669"/>
    <property type="project" value="InterPro"/>
</dbReference>
<evidence type="ECO:0000313" key="6">
    <source>
        <dbReference type="EMBL" id="OGF20720.1"/>
    </source>
</evidence>
<feature type="active site" description="For ring-opening step" evidence="4">
    <location>
        <position position="142"/>
    </location>
</feature>
<dbReference type="GO" id="GO:0006043">
    <property type="term" value="P:glucosamine catabolic process"/>
    <property type="evidence" value="ECO:0007669"/>
    <property type="project" value="TreeGrafter"/>
</dbReference>
<dbReference type="HAMAP" id="MF_01241">
    <property type="entry name" value="GlcN6P_deamin"/>
    <property type="match status" value="1"/>
</dbReference>
<comment type="pathway">
    <text evidence="4">Amino-sugar metabolism; N-acetylneuraminate degradation; D-fructose 6-phosphate from N-acetylneuraminate: step 5/5.</text>
</comment>
<dbReference type="GO" id="GO:0042802">
    <property type="term" value="F:identical protein binding"/>
    <property type="evidence" value="ECO:0007669"/>
    <property type="project" value="TreeGrafter"/>
</dbReference>
<feature type="active site" description="Proton acceptor; for enolization step" evidence="4">
    <location>
        <position position="67"/>
    </location>
</feature>
<dbReference type="PANTHER" id="PTHR11280:SF5">
    <property type="entry name" value="GLUCOSAMINE-6-PHOSPHATE ISOMERASE"/>
    <property type="match status" value="1"/>
</dbReference>
<dbReference type="FunFam" id="3.40.50.1360:FF:000003">
    <property type="entry name" value="Glucosamine-6-phosphate deaminase"/>
    <property type="match status" value="1"/>
</dbReference>
<protein>
    <recommendedName>
        <fullName evidence="4">Glucosamine-6-phosphate deaminase</fullName>
        <ecNumber evidence="4">3.5.99.6</ecNumber>
    </recommendedName>
    <alternativeName>
        <fullName evidence="4">GlcN6P deaminase</fullName>
        <shortName evidence="4">GNPDA</shortName>
    </alternativeName>
    <alternativeName>
        <fullName evidence="4">Glucosamine-6-phosphate isomerase</fullName>
    </alternativeName>
</protein>
<dbReference type="Gene3D" id="3.40.50.1360">
    <property type="match status" value="1"/>
</dbReference>
<dbReference type="Pfam" id="PF01182">
    <property type="entry name" value="Glucosamine_iso"/>
    <property type="match status" value="1"/>
</dbReference>